<dbReference type="Gene3D" id="1.20.120.450">
    <property type="entry name" value="dinb family like domain"/>
    <property type="match status" value="1"/>
</dbReference>
<name>A0ABR7LSF5_9ACTN</name>
<reference evidence="2 3" key="1">
    <citation type="submission" date="2020-06" db="EMBL/GenBank/DDBJ databases">
        <title>Actinomadura xiongansis sp. nov., isolated from soil of Baiyangdian.</title>
        <authorList>
            <person name="Zhang X."/>
        </authorList>
    </citation>
    <scope>NUCLEOTIDE SEQUENCE [LARGE SCALE GENOMIC DNA]</scope>
    <source>
        <strain evidence="2 3">HBUM206468</strain>
    </source>
</reference>
<evidence type="ECO:0000313" key="2">
    <source>
        <dbReference type="EMBL" id="MBC6467410.1"/>
    </source>
</evidence>
<evidence type="ECO:0000259" key="1">
    <source>
        <dbReference type="Pfam" id="PF11716"/>
    </source>
</evidence>
<accession>A0ABR7LSF5</accession>
<dbReference type="InterPro" id="IPR034660">
    <property type="entry name" value="DinB/YfiT-like"/>
</dbReference>
<protein>
    <submittedName>
        <fullName evidence="2">Maleylpyruvate isomerase family mycothiol-dependent enzyme</fullName>
    </submittedName>
</protein>
<evidence type="ECO:0000313" key="3">
    <source>
        <dbReference type="Proteomes" id="UP000805614"/>
    </source>
</evidence>
<keyword evidence="2" id="KW-0413">Isomerase</keyword>
<dbReference type="GO" id="GO:0016853">
    <property type="term" value="F:isomerase activity"/>
    <property type="evidence" value="ECO:0007669"/>
    <property type="project" value="UniProtKB-KW"/>
</dbReference>
<sequence>MTAEQWTATRVAVRETGDRFAALVNATVPETMATADWTVADTAAHVVLIAWLDNLLLDPGLAPPTIPGLMDEIAVTTVDTVDKLNDHCLRHFAERDPRKLAQRLRAEIDRLLLVTADLDPELPVAWLGGSRVPVGGLLAHLVNELLIHGHDIARATRTRWDMAPKDAATFLAVFVLGMVRHGIGRIQERAETPSDRRIAVEFRSKYTAPAVMVVRGHDVSIGEPGRDIDARVSYDPVTLNLMLFGRVSRARALLTGKVVVVGGRRPWLLPAFMRTVRFPS</sequence>
<organism evidence="2 3">
    <name type="scientific">Actinomadura alba</name>
    <dbReference type="NCBI Taxonomy" id="406431"/>
    <lineage>
        <taxon>Bacteria</taxon>
        <taxon>Bacillati</taxon>
        <taxon>Actinomycetota</taxon>
        <taxon>Actinomycetes</taxon>
        <taxon>Streptosporangiales</taxon>
        <taxon>Thermomonosporaceae</taxon>
        <taxon>Actinomadura</taxon>
    </lineage>
</organism>
<dbReference type="NCBIfam" id="TIGR03083">
    <property type="entry name" value="maleylpyruvate isomerase family mycothiol-dependent enzyme"/>
    <property type="match status" value="1"/>
</dbReference>
<gene>
    <name evidence="2" type="ORF">HKK74_18195</name>
</gene>
<keyword evidence="3" id="KW-1185">Reference proteome</keyword>
<feature type="domain" description="Mycothiol-dependent maleylpyruvate isomerase metal-binding" evidence="1">
    <location>
        <begin position="14"/>
        <end position="153"/>
    </location>
</feature>
<dbReference type="InterPro" id="IPR024344">
    <property type="entry name" value="MDMPI_metal-binding"/>
</dbReference>
<proteinExistence type="predicted"/>
<dbReference type="SUPFAM" id="SSF109854">
    <property type="entry name" value="DinB/YfiT-like putative metalloenzymes"/>
    <property type="match status" value="1"/>
</dbReference>
<dbReference type="EMBL" id="JABVEC010000012">
    <property type="protein sequence ID" value="MBC6467410.1"/>
    <property type="molecule type" value="Genomic_DNA"/>
</dbReference>
<dbReference type="Proteomes" id="UP000805614">
    <property type="component" value="Unassembled WGS sequence"/>
</dbReference>
<comment type="caution">
    <text evidence="2">The sequence shown here is derived from an EMBL/GenBank/DDBJ whole genome shotgun (WGS) entry which is preliminary data.</text>
</comment>
<dbReference type="Pfam" id="PF11716">
    <property type="entry name" value="MDMPI_N"/>
    <property type="match status" value="1"/>
</dbReference>
<dbReference type="InterPro" id="IPR017517">
    <property type="entry name" value="Maleyloyr_isom"/>
</dbReference>